<feature type="transmembrane region" description="Helical" evidence="1">
    <location>
        <begin position="20"/>
        <end position="38"/>
    </location>
</feature>
<evidence type="ECO:0000313" key="2">
    <source>
        <dbReference type="EMBL" id="OAX36235.1"/>
    </source>
</evidence>
<sequence>MPHAHFVPNGDDISQGTCTLACRISLGVHALIVIYIYIIMKYRVKTLSASFQRQRPPPSCHASTVLLVPLMMVLLA</sequence>
<dbReference type="Proteomes" id="UP000092154">
    <property type="component" value="Unassembled WGS sequence"/>
</dbReference>
<keyword evidence="1" id="KW-1133">Transmembrane helix</keyword>
<gene>
    <name evidence="2" type="ORF">K503DRAFT_772728</name>
</gene>
<dbReference type="AlphaFoldDB" id="A0A1B7MUH4"/>
<name>A0A1B7MUH4_9AGAM</name>
<dbReference type="InParanoid" id="A0A1B7MUH4"/>
<keyword evidence="1" id="KW-0472">Membrane</keyword>
<keyword evidence="3" id="KW-1185">Reference proteome</keyword>
<proteinExistence type="predicted"/>
<evidence type="ECO:0000256" key="1">
    <source>
        <dbReference type="SAM" id="Phobius"/>
    </source>
</evidence>
<organism evidence="2 3">
    <name type="scientific">Rhizopogon vinicolor AM-OR11-026</name>
    <dbReference type="NCBI Taxonomy" id="1314800"/>
    <lineage>
        <taxon>Eukaryota</taxon>
        <taxon>Fungi</taxon>
        <taxon>Dikarya</taxon>
        <taxon>Basidiomycota</taxon>
        <taxon>Agaricomycotina</taxon>
        <taxon>Agaricomycetes</taxon>
        <taxon>Agaricomycetidae</taxon>
        <taxon>Boletales</taxon>
        <taxon>Suillineae</taxon>
        <taxon>Rhizopogonaceae</taxon>
        <taxon>Rhizopogon</taxon>
    </lineage>
</organism>
<accession>A0A1B7MUH4</accession>
<evidence type="ECO:0000313" key="3">
    <source>
        <dbReference type="Proteomes" id="UP000092154"/>
    </source>
</evidence>
<protein>
    <submittedName>
        <fullName evidence="2">Uncharacterized protein</fullName>
    </submittedName>
</protein>
<reference evidence="2 3" key="1">
    <citation type="submission" date="2016-06" db="EMBL/GenBank/DDBJ databases">
        <title>Comparative genomics of the ectomycorrhizal sister species Rhizopogon vinicolor and Rhizopogon vesiculosus (Basidiomycota: Boletales) reveals a divergence of the mating type B locus.</title>
        <authorList>
            <consortium name="DOE Joint Genome Institute"/>
            <person name="Mujic A.B."/>
            <person name="Kuo A."/>
            <person name="Tritt A."/>
            <person name="Lipzen A."/>
            <person name="Chen C."/>
            <person name="Johnson J."/>
            <person name="Sharma A."/>
            <person name="Barry K."/>
            <person name="Grigoriev I.V."/>
            <person name="Spatafora J.W."/>
        </authorList>
    </citation>
    <scope>NUCLEOTIDE SEQUENCE [LARGE SCALE GENOMIC DNA]</scope>
    <source>
        <strain evidence="2 3">AM-OR11-026</strain>
    </source>
</reference>
<keyword evidence="1" id="KW-0812">Transmembrane</keyword>
<dbReference type="EMBL" id="KV448432">
    <property type="protein sequence ID" value="OAX36235.1"/>
    <property type="molecule type" value="Genomic_DNA"/>
</dbReference>